<gene>
    <name evidence="1" type="ORF">EJ357_04735</name>
</gene>
<keyword evidence="2" id="KW-1185">Reference proteome</keyword>
<accession>A0A3S9M0W7</accession>
<dbReference type="KEGG" id="scya:EJ357_04735"/>
<sequence>MADGQPIIQGSGAWKNNMEDSATQLVNHAQGRADGTGLYLFGAQHGQEAPGGDGLYSVSFKGTAVRGYSYDGDGVYGASGRGGSGVHGVSSSGTAVYGEDVSAGTGVHGQAPRGLGVRGTGSSAGVVGDASDQRGFGVQAYNRHGLNGGYGVFGFAGVGVWGDGRIGVIGRGVTDHGIGVEGNGLGQGAIGVFGATSANSGGVGVYATAANSGSTALEVQGTAVFSSSGRATVPAGRDRITVTGPTIGPASMILATVQEDKRGVAVRAAVPDPAAGSFTVLLTQASPTETAVAWFVIN</sequence>
<dbReference type="EMBL" id="CP034539">
    <property type="protein sequence ID" value="AZQ32834.1"/>
    <property type="molecule type" value="Genomic_DNA"/>
</dbReference>
<protein>
    <submittedName>
        <fullName evidence="1">Uncharacterized protein</fullName>
    </submittedName>
</protein>
<organism evidence="1 2">
    <name type="scientific">Streptomyces cyaneochromogenes</name>
    <dbReference type="NCBI Taxonomy" id="2496836"/>
    <lineage>
        <taxon>Bacteria</taxon>
        <taxon>Bacillati</taxon>
        <taxon>Actinomycetota</taxon>
        <taxon>Actinomycetes</taxon>
        <taxon>Kitasatosporales</taxon>
        <taxon>Streptomycetaceae</taxon>
        <taxon>Streptomyces</taxon>
    </lineage>
</organism>
<dbReference type="OrthoDB" id="10003231at2"/>
<evidence type="ECO:0000313" key="1">
    <source>
        <dbReference type="EMBL" id="AZQ32834.1"/>
    </source>
</evidence>
<name>A0A3S9M0W7_9ACTN</name>
<dbReference type="Proteomes" id="UP000280298">
    <property type="component" value="Chromosome"/>
</dbReference>
<reference evidence="1 2" key="1">
    <citation type="journal article" date="2019" name="Int. J. Syst. Evol. Microbiol.">
        <title>Streptomyces cyaneochromogenes sp. nov., a blue pigment-producing actinomycete from manganese-contaminated soil.</title>
        <authorList>
            <person name="Tang X."/>
            <person name="Zhao J."/>
            <person name="Li K."/>
            <person name="Chen Z."/>
            <person name="Sun Y."/>
            <person name="Gao J."/>
        </authorList>
    </citation>
    <scope>NUCLEOTIDE SEQUENCE [LARGE SCALE GENOMIC DNA]</scope>
    <source>
        <strain evidence="1 2">MK-45</strain>
    </source>
</reference>
<evidence type="ECO:0000313" key="2">
    <source>
        <dbReference type="Proteomes" id="UP000280298"/>
    </source>
</evidence>
<dbReference type="RefSeq" id="WP_126388906.1">
    <property type="nucleotide sequence ID" value="NZ_CP034539.1"/>
</dbReference>
<dbReference type="AlphaFoldDB" id="A0A3S9M0W7"/>
<proteinExistence type="predicted"/>